<keyword evidence="3" id="KW-1185">Reference proteome</keyword>
<dbReference type="InterPro" id="IPR036291">
    <property type="entry name" value="NAD(P)-bd_dom_sf"/>
</dbReference>
<sequence length="311" mass="33821">MSRCLVIGGNGFVGSHVVDALARDGHDVRVFDRFSNGRARFEAGNVERVTGDFMNVGEVKEAVRDREIVFHFLSTTTPATAEIDPLLDVRTNITSSIELFRACAELGVEHVYFASSGGAIYGDTSAVSLSESTTPNPISPYAIGKLTIEGYLRYFGRTAGLRSTALRISNPFGPRQHRDRKQGVIPIFLRSIARGEPIVVYGDGSMVRDYIYVEDVADMICAMVGKPSAGPVVNIGSGTPYSVNEIVDVVAAVTGIQPMTERRATPPTFVERVVLDTSTYRSHFGTPKHTPLREGIEATWASLMTEMSILV</sequence>
<evidence type="ECO:0000259" key="1">
    <source>
        <dbReference type="Pfam" id="PF01370"/>
    </source>
</evidence>
<accession>A0ABR8S512</accession>
<comment type="caution">
    <text evidence="2">The sequence shown here is derived from an EMBL/GenBank/DDBJ whole genome shotgun (WGS) entry which is preliminary data.</text>
</comment>
<reference evidence="2 3" key="1">
    <citation type="submission" date="2020-08" db="EMBL/GenBank/DDBJ databases">
        <title>A Genomic Blueprint of the Chicken Gut Microbiome.</title>
        <authorList>
            <person name="Gilroy R."/>
            <person name="Ravi A."/>
            <person name="Getino M."/>
            <person name="Pursley I."/>
            <person name="Horton D.L."/>
            <person name="Alikhan N.-F."/>
            <person name="Baker D."/>
            <person name="Gharbi K."/>
            <person name="Hall N."/>
            <person name="Watson M."/>
            <person name="Adriaenssens E.M."/>
            <person name="Foster-Nyarko E."/>
            <person name="Jarju S."/>
            <person name="Secka A."/>
            <person name="Antonio M."/>
            <person name="Oren A."/>
            <person name="Chaudhuri R."/>
            <person name="La Ragione R.M."/>
            <person name="Hildebrand F."/>
            <person name="Pallen M.J."/>
        </authorList>
    </citation>
    <scope>NUCLEOTIDE SEQUENCE [LARGE SCALE GENOMIC DNA]</scope>
    <source>
        <strain evidence="2 3">Sa4CUA7</strain>
    </source>
</reference>
<name>A0ABR8S512_9MICO</name>
<feature type="domain" description="NAD-dependent epimerase/dehydratase" evidence="1">
    <location>
        <begin position="5"/>
        <end position="236"/>
    </location>
</feature>
<dbReference type="PANTHER" id="PTHR43245">
    <property type="entry name" value="BIFUNCTIONAL POLYMYXIN RESISTANCE PROTEIN ARNA"/>
    <property type="match status" value="1"/>
</dbReference>
<gene>
    <name evidence="2" type="ORF">H9651_13085</name>
</gene>
<protein>
    <submittedName>
        <fullName evidence="2">NAD-dependent epimerase/dehydratase family protein</fullName>
    </submittedName>
</protein>
<proteinExistence type="predicted"/>
<organism evidence="2 3">
    <name type="scientific">Microbacterium pullorum</name>
    <dbReference type="NCBI Taxonomy" id="2762236"/>
    <lineage>
        <taxon>Bacteria</taxon>
        <taxon>Bacillati</taxon>
        <taxon>Actinomycetota</taxon>
        <taxon>Actinomycetes</taxon>
        <taxon>Micrococcales</taxon>
        <taxon>Microbacteriaceae</taxon>
        <taxon>Microbacterium</taxon>
    </lineage>
</organism>
<dbReference type="SUPFAM" id="SSF51735">
    <property type="entry name" value="NAD(P)-binding Rossmann-fold domains"/>
    <property type="match status" value="1"/>
</dbReference>
<dbReference type="Gene3D" id="3.40.50.720">
    <property type="entry name" value="NAD(P)-binding Rossmann-like Domain"/>
    <property type="match status" value="1"/>
</dbReference>
<dbReference type="InterPro" id="IPR050177">
    <property type="entry name" value="Lipid_A_modif_metabolic_enz"/>
</dbReference>
<evidence type="ECO:0000313" key="2">
    <source>
        <dbReference type="EMBL" id="MBD7958578.1"/>
    </source>
</evidence>
<dbReference type="EMBL" id="JACSQP010000009">
    <property type="protein sequence ID" value="MBD7958578.1"/>
    <property type="molecule type" value="Genomic_DNA"/>
</dbReference>
<dbReference type="PANTHER" id="PTHR43245:SF13">
    <property type="entry name" value="UDP-D-APIOSE_UDP-D-XYLOSE SYNTHASE 2"/>
    <property type="match status" value="1"/>
</dbReference>
<dbReference type="Gene3D" id="3.90.25.10">
    <property type="entry name" value="UDP-galactose 4-epimerase, domain 1"/>
    <property type="match status" value="1"/>
</dbReference>
<dbReference type="InterPro" id="IPR001509">
    <property type="entry name" value="Epimerase_deHydtase"/>
</dbReference>
<dbReference type="Pfam" id="PF01370">
    <property type="entry name" value="Epimerase"/>
    <property type="match status" value="1"/>
</dbReference>
<dbReference type="Proteomes" id="UP000648352">
    <property type="component" value="Unassembled WGS sequence"/>
</dbReference>
<evidence type="ECO:0000313" key="3">
    <source>
        <dbReference type="Proteomes" id="UP000648352"/>
    </source>
</evidence>